<evidence type="ECO:0000313" key="3">
    <source>
        <dbReference type="EMBL" id="MBP2192889.1"/>
    </source>
</evidence>
<dbReference type="EMBL" id="JAGGMR010000001">
    <property type="protein sequence ID" value="MBP2192889.1"/>
    <property type="molecule type" value="Genomic_DNA"/>
</dbReference>
<keyword evidence="4" id="KW-1185">Reference proteome</keyword>
<dbReference type="InterPro" id="IPR017853">
    <property type="entry name" value="GH"/>
</dbReference>
<evidence type="ECO:0000313" key="4">
    <source>
        <dbReference type="Proteomes" id="UP001519325"/>
    </source>
</evidence>
<dbReference type="RefSeq" id="WP_245366174.1">
    <property type="nucleotide sequence ID" value="NZ_JAGGMR010000001.1"/>
</dbReference>
<keyword evidence="1" id="KW-1133">Transmembrane helix</keyword>
<dbReference type="Pfam" id="PF13200">
    <property type="entry name" value="DUF4015"/>
    <property type="match status" value="1"/>
</dbReference>
<accession>A0ABS4QMF9</accession>
<feature type="transmembrane region" description="Helical" evidence="1">
    <location>
        <begin position="12"/>
        <end position="34"/>
    </location>
</feature>
<keyword evidence="1" id="KW-0472">Membrane</keyword>
<dbReference type="Proteomes" id="UP001519325">
    <property type="component" value="Unassembled WGS sequence"/>
</dbReference>
<comment type="caution">
    <text evidence="3">The sequence shown here is derived from an EMBL/GenBank/DDBJ whole genome shotgun (WGS) entry which is preliminary data.</text>
</comment>
<evidence type="ECO:0000259" key="2">
    <source>
        <dbReference type="Pfam" id="PF13200"/>
    </source>
</evidence>
<dbReference type="SUPFAM" id="SSF51445">
    <property type="entry name" value="(Trans)glycosidases"/>
    <property type="match status" value="1"/>
</dbReference>
<name>A0ABS4QMF9_9NOCA</name>
<protein>
    <recommendedName>
        <fullName evidence="2">DUF4015 domain-containing protein</fullName>
    </recommendedName>
</protein>
<proteinExistence type="predicted"/>
<reference evidence="3 4" key="1">
    <citation type="submission" date="2021-03" db="EMBL/GenBank/DDBJ databases">
        <title>Sequencing the genomes of 1000 actinobacteria strains.</title>
        <authorList>
            <person name="Klenk H.-P."/>
        </authorList>
    </citation>
    <scope>NUCLEOTIDE SEQUENCE [LARGE SCALE GENOMIC DNA]</scope>
    <source>
        <strain evidence="3 4">DSM 45516</strain>
    </source>
</reference>
<dbReference type="InterPro" id="IPR025275">
    <property type="entry name" value="DUF4015"/>
</dbReference>
<keyword evidence="1" id="KW-0812">Transmembrane</keyword>
<gene>
    <name evidence="3" type="ORF">BJ987_005790</name>
</gene>
<evidence type="ECO:0000256" key="1">
    <source>
        <dbReference type="SAM" id="Phobius"/>
    </source>
</evidence>
<feature type="domain" description="DUF4015" evidence="2">
    <location>
        <begin position="213"/>
        <end position="520"/>
    </location>
</feature>
<organism evidence="3 4">
    <name type="scientific">Nocardia goodfellowii</name>
    <dbReference type="NCBI Taxonomy" id="882446"/>
    <lineage>
        <taxon>Bacteria</taxon>
        <taxon>Bacillati</taxon>
        <taxon>Actinomycetota</taxon>
        <taxon>Actinomycetes</taxon>
        <taxon>Mycobacteriales</taxon>
        <taxon>Nocardiaceae</taxon>
        <taxon>Nocardia</taxon>
    </lineage>
</organism>
<sequence length="522" mass="55549">MLKRVPRAGRQRTVLVAVAAVVAVGLGSIVVGAMRGSPGELPLAGLPDGPVNAATLADMVIRVDARGQDPYAVRVELDGKPVAATVEGETVVVRPAPLPDGVHQLTASVPGGFLRDGPETSKSITVDATAPVVLVTAAPPMTSYRQPFVVRGTVQGARQVTLGSQPITPAADGSFEITVPHAPVGAEVKAVDVAGNATTVPVDAAVDIPRTRAVHVTAHAWSHEGLRESVLELARTGRIDTVQLDIKDEDGVIGYDSQVPLAREAGAATTIYDAPDALRRLHDMGLRVVGRIVAFRDPKVAEWAWHSGRRDLVVQNADGRPYSSHYGPIAFTNFAHPEIRGYNIDLATEAAQLGFDDIMYDYVRRPDGPLGQMRFPGATTDPTTSIAEFLRESRDPVHRAGAVLGAAVFGIASTRPEQIAQDIPLIARYVDYVAPMLYPSHWNPGEYGVADPNSQPYDIIYASLGDFIRLTQGTGAEVIPWLQDFSLGVDYGPAQVSAQIAAAAAAGIDSYILWSPTVRYHL</sequence>
<dbReference type="Gene3D" id="3.20.20.80">
    <property type="entry name" value="Glycosidases"/>
    <property type="match status" value="1"/>
</dbReference>